<evidence type="ECO:0000313" key="3">
    <source>
        <dbReference type="EMBL" id="MDC0679779.1"/>
    </source>
</evidence>
<feature type="chain" id="PRO_5045053666" evidence="2">
    <location>
        <begin position="44"/>
        <end position="501"/>
    </location>
</feature>
<reference evidence="3 4" key="1">
    <citation type="submission" date="2023-01" db="EMBL/GenBank/DDBJ databases">
        <title>Minimal conservation of predation-associated metabolite biosynthetic gene clusters underscores biosynthetic potential of Myxococcota including descriptions for ten novel species: Archangium lansinium sp. nov., Myxococcus landrumus sp. nov., Nannocystis bai.</title>
        <authorList>
            <person name="Ahearne A."/>
            <person name="Stevens C."/>
            <person name="Dowd S."/>
        </authorList>
    </citation>
    <scope>NUCLEOTIDE SEQUENCE [LARGE SCALE GENOMIC DNA]</scope>
    <source>
        <strain evidence="3 4">WIWO2</strain>
    </source>
</reference>
<comment type="caution">
    <text evidence="3">The sequence shown here is derived from an EMBL/GenBank/DDBJ whole genome shotgun (WGS) entry which is preliminary data.</text>
</comment>
<keyword evidence="4" id="KW-1185">Reference proteome</keyword>
<dbReference type="EMBL" id="JAQNDK010000002">
    <property type="protein sequence ID" value="MDC0679779.1"/>
    <property type="molecule type" value="Genomic_DNA"/>
</dbReference>
<feature type="signal peptide" evidence="2">
    <location>
        <begin position="1"/>
        <end position="43"/>
    </location>
</feature>
<feature type="compositionally biased region" description="Low complexity" evidence="1">
    <location>
        <begin position="39"/>
        <end position="48"/>
    </location>
</feature>
<evidence type="ECO:0000256" key="1">
    <source>
        <dbReference type="SAM" id="MobiDB-lite"/>
    </source>
</evidence>
<name>A0ABT5C035_9BACT</name>
<protein>
    <submittedName>
        <fullName evidence="3">Uncharacterized protein</fullName>
    </submittedName>
</protein>
<feature type="region of interest" description="Disordered" evidence="1">
    <location>
        <begin position="39"/>
        <end position="100"/>
    </location>
</feature>
<proteinExistence type="predicted"/>
<evidence type="ECO:0000313" key="4">
    <source>
        <dbReference type="Proteomes" id="UP001217485"/>
    </source>
</evidence>
<gene>
    <name evidence="3" type="ORF">POL72_18710</name>
</gene>
<accession>A0ABT5C035</accession>
<evidence type="ECO:0000256" key="2">
    <source>
        <dbReference type="SAM" id="SignalP"/>
    </source>
</evidence>
<organism evidence="3 4">
    <name type="scientific">Sorangium atrum</name>
    <dbReference type="NCBI Taxonomy" id="2995308"/>
    <lineage>
        <taxon>Bacteria</taxon>
        <taxon>Pseudomonadati</taxon>
        <taxon>Myxococcota</taxon>
        <taxon>Polyangia</taxon>
        <taxon>Polyangiales</taxon>
        <taxon>Polyangiaceae</taxon>
        <taxon>Sorangium</taxon>
    </lineage>
</organism>
<dbReference type="Proteomes" id="UP001217485">
    <property type="component" value="Unassembled WGS sequence"/>
</dbReference>
<sequence>MRPFPTHAPATRPERAPALRRKAPCALAVLALAAALGGPPAAAARAPDAPSPAPPSPITSAQAGAPPDDSASAAAAPPAAGRPVVSPVKRPDERDAREASQRACSFTLPVCVHAPADVPGAALLESLTHLEAAMRAYDALGLPRPLPDGAWGGGPSYDLYLERGPRRGPMRVGYDPRALGERFDAASAFAIIAAPEGGGCASASDAAYALAHAIAMRLDAGAEQGAIAMTASYLAAIAAPCAAEELAAVDAFQRAPERALTGAALGALDGGLLFPWYLDDAYGTGAPAQIATSLLAIAAQATPAGAARFDAEPDTFDALRASLRSRGEDLDDLLLEFAVARAFLGSRSDGAHLSDAERFGDFGRVRFEWSLPYATLPRRVAPLRPIEPTGATYLWLDLSAENAAARPDLKTAEITFVADWELPALFRWAIVKVDKQGAEAGRVDVAGVFGSSRAQRTVVGLDGLSGLLIVGVNAGSMIRSLPFDPDDAPFMPHAYTVWLSR</sequence>
<keyword evidence="2" id="KW-0732">Signal</keyword>
<feature type="compositionally biased region" description="Low complexity" evidence="1">
    <location>
        <begin position="58"/>
        <end position="87"/>
    </location>
</feature>
<dbReference type="RefSeq" id="WP_272096778.1">
    <property type="nucleotide sequence ID" value="NZ_JAQNDK010000002.1"/>
</dbReference>
<feature type="compositionally biased region" description="Basic and acidic residues" evidence="1">
    <location>
        <begin position="89"/>
        <end position="100"/>
    </location>
</feature>